<evidence type="ECO:0000313" key="6">
    <source>
        <dbReference type="Proteomes" id="UP000441160"/>
    </source>
</evidence>
<dbReference type="RefSeq" id="WP_032175624.1">
    <property type="nucleotide sequence ID" value="NZ_CP147050.1"/>
</dbReference>
<dbReference type="Gene3D" id="3.90.550.10">
    <property type="entry name" value="Spore Coat Polysaccharide Biosynthesis Protein SpsA, Chain A"/>
    <property type="match status" value="1"/>
</dbReference>
<evidence type="ECO:0000259" key="4">
    <source>
        <dbReference type="Pfam" id="PF00535"/>
    </source>
</evidence>
<gene>
    <name evidence="5" type="ORF">GP944_21185</name>
</gene>
<proteinExistence type="inferred from homology"/>
<name>A0AAW9X601_ECOLX</name>
<evidence type="ECO:0000256" key="3">
    <source>
        <dbReference type="ARBA" id="ARBA00022679"/>
    </source>
</evidence>
<sequence length="906" mass="103148">MGETMIHSNLLNEVASIGLVDPLWYAKEYPDVVKTGIDPVEHYIKYGFYLKRKPSSTFNIDNYKEITNLTELCKIVANNNLKNNPIKINNIPQLKNTTSCRGYFDSLSTTELRGWAIDEMHPGKPVSIDIYVDSNFLMQIKTDKSRGDLIRKGLPGQCAGFVLSFQEGILKNGSVIDLKFSGTNISLNKSNRIYKSEFRKNVYNSRYIDFFNSRQIRNVTVIVPIYNAYEAVKDCLNSLVKTLSRDVQVLMIDDCSPDKKISELLHEFNKEYGFTHVTNPVNLGYTKTVNKAIQLSNDNDVVLLNSDTVTTHRWLDSLKYVAYTRNQVATVTALSDNSGAFSVPEIGKYNEIKTGLTQEEHARLVTQNTFGNHITVPTGNGFCFYIRRDFLNKFGLFDEEKYPIGYGEENDLCMRAFRAGWSNLICDKSFVYHKRSQSFKDDKIKLMEDGAKQLRSDYPEYKKLITRFHDVEFQLLRSNIRAALAKDNVVLPRALFVISTTTGGTPQTNLDLMRAISDKYSCFLLRCDKSTIYLSKLVNGELQTLEETHLGVSINALEHRSEEYDIIVAEILFKYKIELLHIRHIAWHSLNLSSIAKSMNVPVIYSMHDFYSLCPTVTLSNESGKYCAGTCNNKSKDCKAALWEEGEIINLKNNYIYRWREQFNDFLSYCDSIITTDDSAKQQICEIFPQLEKKFAVIPHGRDFPIMHPGKRLDSTPGKIKVIVPGNISVAKGALLIKKMIEEDKENTLEFHFLGKVAPELNGLGIHHGTYTRDDVVEKIKEIQPHIGIVLSLWPETFCHTLTEMWAAGIPVLGVDLGAVGHRIKQSGAGWLVSSDINSNECKIQLIRAVTNYKIYNEKIAKLNKWQASTGKTNTTEWMSEQYLSLYKKYAHHQNISNITSMVAYE</sequence>
<dbReference type="Gene3D" id="3.40.50.2000">
    <property type="entry name" value="Glycogen Phosphorylase B"/>
    <property type="match status" value="2"/>
</dbReference>
<dbReference type="PANTHER" id="PTHR43179:SF12">
    <property type="entry name" value="GALACTOFURANOSYLTRANSFERASE GLFT2"/>
    <property type="match status" value="1"/>
</dbReference>
<dbReference type="AlphaFoldDB" id="A0AAW9X601"/>
<dbReference type="InterPro" id="IPR001173">
    <property type="entry name" value="Glyco_trans_2-like"/>
</dbReference>
<evidence type="ECO:0000313" key="5">
    <source>
        <dbReference type="EMBL" id="MWU33225.1"/>
    </source>
</evidence>
<evidence type="ECO:0000256" key="1">
    <source>
        <dbReference type="ARBA" id="ARBA00006739"/>
    </source>
</evidence>
<keyword evidence="3" id="KW-0808">Transferase</keyword>
<dbReference type="SUPFAM" id="SSF53756">
    <property type="entry name" value="UDP-Glycosyltransferase/glycogen phosphorylase"/>
    <property type="match status" value="1"/>
</dbReference>
<accession>A0AAW9X601</accession>
<feature type="domain" description="Glycosyltransferase 2-like" evidence="4">
    <location>
        <begin position="220"/>
        <end position="393"/>
    </location>
</feature>
<dbReference type="EMBL" id="WTRX01000050">
    <property type="protein sequence ID" value="MWU33225.1"/>
    <property type="molecule type" value="Genomic_DNA"/>
</dbReference>
<dbReference type="InterPro" id="IPR029044">
    <property type="entry name" value="Nucleotide-diphossugar_trans"/>
</dbReference>
<evidence type="ECO:0000256" key="2">
    <source>
        <dbReference type="ARBA" id="ARBA00022676"/>
    </source>
</evidence>
<organism evidence="5 6">
    <name type="scientific">Escherichia coli</name>
    <dbReference type="NCBI Taxonomy" id="562"/>
    <lineage>
        <taxon>Bacteria</taxon>
        <taxon>Pseudomonadati</taxon>
        <taxon>Pseudomonadota</taxon>
        <taxon>Gammaproteobacteria</taxon>
        <taxon>Enterobacterales</taxon>
        <taxon>Enterobacteriaceae</taxon>
        <taxon>Escherichia</taxon>
    </lineage>
</organism>
<comment type="caution">
    <text evidence="5">The sequence shown here is derived from an EMBL/GenBank/DDBJ whole genome shotgun (WGS) entry which is preliminary data.</text>
</comment>
<keyword evidence="2" id="KW-0328">Glycosyltransferase</keyword>
<protein>
    <submittedName>
        <fullName evidence="5">Glycosyltransferase</fullName>
    </submittedName>
</protein>
<reference evidence="5 6" key="1">
    <citation type="submission" date="2019-12" db="EMBL/GenBank/DDBJ databases">
        <title>Enteriobacteria Tanzani isolates_8377-8380.</title>
        <authorList>
            <person name="Subbiah M."/>
            <person name="Call D."/>
        </authorList>
    </citation>
    <scope>NUCLEOTIDE SEQUENCE [LARGE SCALE GENOMIC DNA]</scope>
    <source>
        <strain evidence="5 6">8378wB3</strain>
    </source>
</reference>
<dbReference type="Proteomes" id="UP000441160">
    <property type="component" value="Unassembled WGS sequence"/>
</dbReference>
<dbReference type="SUPFAM" id="SSF53448">
    <property type="entry name" value="Nucleotide-diphospho-sugar transferases"/>
    <property type="match status" value="1"/>
</dbReference>
<dbReference type="PANTHER" id="PTHR43179">
    <property type="entry name" value="RHAMNOSYLTRANSFERASE WBBL"/>
    <property type="match status" value="1"/>
</dbReference>
<dbReference type="Pfam" id="PF00535">
    <property type="entry name" value="Glycos_transf_2"/>
    <property type="match status" value="1"/>
</dbReference>
<dbReference type="GO" id="GO:0016757">
    <property type="term" value="F:glycosyltransferase activity"/>
    <property type="evidence" value="ECO:0007669"/>
    <property type="project" value="UniProtKB-KW"/>
</dbReference>
<comment type="similarity">
    <text evidence="1">Belongs to the glycosyltransferase 2 family.</text>
</comment>